<dbReference type="OrthoDB" id="384974at2"/>
<evidence type="ECO:0000256" key="1">
    <source>
        <dbReference type="ARBA" id="ARBA00006817"/>
    </source>
</evidence>
<name>A0A1T5LB05_9BACT</name>
<dbReference type="InterPro" id="IPR023393">
    <property type="entry name" value="START-like_dom_sf"/>
</dbReference>
<reference evidence="3 4" key="1">
    <citation type="submission" date="2017-02" db="EMBL/GenBank/DDBJ databases">
        <authorList>
            <person name="Peterson S.W."/>
        </authorList>
    </citation>
    <scope>NUCLEOTIDE SEQUENCE [LARGE SCALE GENOMIC DNA]</scope>
    <source>
        <strain evidence="3 4">DSM 25262</strain>
    </source>
</reference>
<comment type="similarity">
    <text evidence="1">Belongs to the AHA1 family.</text>
</comment>
<dbReference type="STRING" id="688867.SAMN05660236_2818"/>
<keyword evidence="4" id="KW-1185">Reference proteome</keyword>
<dbReference type="Proteomes" id="UP000190961">
    <property type="component" value="Unassembled WGS sequence"/>
</dbReference>
<evidence type="ECO:0000313" key="3">
    <source>
        <dbReference type="EMBL" id="SKC72829.1"/>
    </source>
</evidence>
<dbReference type="AlphaFoldDB" id="A0A1T5LB05"/>
<protein>
    <submittedName>
        <fullName evidence="3">Activator of Hsp90 ATPase homolog 1-like protein</fullName>
    </submittedName>
</protein>
<sequence>MENLEYNIQITADKKKVWSIMLEPDTYKEWAGVSWPGSDYEGAWDKGESIKFVSPGQGGTLAQITEYRPHDFVLAEHIGIINADGSEDRDSDAAKGWIGTTESYTFTTQNGKTDLKVNIKCPPEWVSMFDEGWPKALDKLKEMCEG</sequence>
<dbReference type="Pfam" id="PF08327">
    <property type="entry name" value="AHSA1"/>
    <property type="match status" value="1"/>
</dbReference>
<evidence type="ECO:0000313" key="4">
    <source>
        <dbReference type="Proteomes" id="UP000190961"/>
    </source>
</evidence>
<gene>
    <name evidence="3" type="ORF">SAMN05660236_2818</name>
</gene>
<dbReference type="Gene3D" id="3.30.530.20">
    <property type="match status" value="1"/>
</dbReference>
<dbReference type="InterPro" id="IPR013538">
    <property type="entry name" value="ASHA1/2-like_C"/>
</dbReference>
<dbReference type="EMBL" id="FUZU01000002">
    <property type="protein sequence ID" value="SKC72829.1"/>
    <property type="molecule type" value="Genomic_DNA"/>
</dbReference>
<dbReference type="RefSeq" id="WP_079687393.1">
    <property type="nucleotide sequence ID" value="NZ_FUZU01000002.1"/>
</dbReference>
<proteinExistence type="inferred from homology"/>
<feature type="domain" description="Activator of Hsp90 ATPase homologue 1/2-like C-terminal" evidence="2">
    <location>
        <begin position="13"/>
        <end position="144"/>
    </location>
</feature>
<organism evidence="3 4">
    <name type="scientific">Ohtaekwangia koreensis</name>
    <dbReference type="NCBI Taxonomy" id="688867"/>
    <lineage>
        <taxon>Bacteria</taxon>
        <taxon>Pseudomonadati</taxon>
        <taxon>Bacteroidota</taxon>
        <taxon>Cytophagia</taxon>
        <taxon>Cytophagales</taxon>
        <taxon>Fulvivirgaceae</taxon>
        <taxon>Ohtaekwangia</taxon>
    </lineage>
</organism>
<dbReference type="SUPFAM" id="SSF55961">
    <property type="entry name" value="Bet v1-like"/>
    <property type="match status" value="1"/>
</dbReference>
<evidence type="ECO:0000259" key="2">
    <source>
        <dbReference type="Pfam" id="PF08327"/>
    </source>
</evidence>
<accession>A0A1T5LB05</accession>